<sequence length="541" mass="62270">MPSLSTLKKHTAKMPKTIENVPNEILKHILVQVREQCGFNSLKNALLVSHLWNAAGTPVFYEHVVLHNGNISSFLETTVDPPVESWSLIPKLQFMFYNGSRASARDASSTFEEAKAMFSKPLPSIEELKARKGKKRIRNRERSWGQVHTLTLNVKPEGTGNTRYEQQNRQEAGKLTPLDVQLMRLASMLPKHFPLLNTFSFFAEEVYFHDKLKMEREGPGFLDVRVIHELVGALPESCINLFLDTNGREIQFGPSSPRMCLLIQNMMLRLRHLNLRVAYVCGSIIELPAKDKDDDEEEVEYVKAPHLRSLSISFVPRNIPYWFDLMYARNVCKQTHSHSITARLPNDHPLGSNSESRTIRLAEALGEALSRGCFPHTKSIQVITPMRINRRGKAWSERENDEMIIIRDIVKDKTHALQFIPANSMYVHDEDRALIDRHGVFAMGNHQKLKMSAEDSMWDATAKYGARLPIDTPDIQFQKCTLKTLSTKRELKYFVDSLKRETHEKMKVLHRDLTEDERHPGREFEFEGASFPFKDFMPENF</sequence>
<dbReference type="GeneID" id="40741741"/>
<gene>
    <name evidence="1" type="ORF">M438DRAFT_215523</name>
</gene>
<evidence type="ECO:0000313" key="1">
    <source>
        <dbReference type="EMBL" id="KEQ84533.1"/>
    </source>
</evidence>
<organism evidence="1 2">
    <name type="scientific">Aureobasidium pullulans EXF-150</name>
    <dbReference type="NCBI Taxonomy" id="1043002"/>
    <lineage>
        <taxon>Eukaryota</taxon>
        <taxon>Fungi</taxon>
        <taxon>Dikarya</taxon>
        <taxon>Ascomycota</taxon>
        <taxon>Pezizomycotina</taxon>
        <taxon>Dothideomycetes</taxon>
        <taxon>Dothideomycetidae</taxon>
        <taxon>Dothideales</taxon>
        <taxon>Saccotheciaceae</taxon>
        <taxon>Aureobasidium</taxon>
    </lineage>
</organism>
<protein>
    <recommendedName>
        <fullName evidence="3">F-box domain-containing protein</fullName>
    </recommendedName>
</protein>
<dbReference type="AlphaFoldDB" id="A0A074XGG6"/>
<dbReference type="STRING" id="1043002.A0A074XGG6"/>
<reference evidence="1 2" key="1">
    <citation type="journal article" date="2014" name="BMC Genomics">
        <title>Genome sequencing of four Aureobasidium pullulans varieties: biotechnological potential, stress tolerance, and description of new species.</title>
        <authorList>
            <person name="Gostin Ar C."/>
            <person name="Ohm R.A."/>
            <person name="Kogej T."/>
            <person name="Sonjak S."/>
            <person name="Turk M."/>
            <person name="Zajc J."/>
            <person name="Zalar P."/>
            <person name="Grube M."/>
            <person name="Sun H."/>
            <person name="Han J."/>
            <person name="Sharma A."/>
            <person name="Chiniquy J."/>
            <person name="Ngan C.Y."/>
            <person name="Lipzen A."/>
            <person name="Barry K."/>
            <person name="Grigoriev I.V."/>
            <person name="Gunde-Cimerman N."/>
        </authorList>
    </citation>
    <scope>NUCLEOTIDE SEQUENCE [LARGE SCALE GENOMIC DNA]</scope>
    <source>
        <strain evidence="1 2">EXF-150</strain>
    </source>
</reference>
<dbReference type="Proteomes" id="UP000030706">
    <property type="component" value="Unassembled WGS sequence"/>
</dbReference>
<proteinExistence type="predicted"/>
<keyword evidence="2" id="KW-1185">Reference proteome</keyword>
<dbReference type="HOGENOM" id="CLU_039520_0_0_1"/>
<name>A0A074XGG6_AURPU</name>
<dbReference type="RefSeq" id="XP_029760720.1">
    <property type="nucleotide sequence ID" value="XM_029899435.1"/>
</dbReference>
<evidence type="ECO:0000313" key="2">
    <source>
        <dbReference type="Proteomes" id="UP000030706"/>
    </source>
</evidence>
<dbReference type="OrthoDB" id="4192220at2759"/>
<dbReference type="EMBL" id="KL584982">
    <property type="protein sequence ID" value="KEQ84533.1"/>
    <property type="molecule type" value="Genomic_DNA"/>
</dbReference>
<accession>A0A074XGG6</accession>
<evidence type="ECO:0008006" key="3">
    <source>
        <dbReference type="Google" id="ProtNLM"/>
    </source>
</evidence>